<dbReference type="EMBL" id="FN653107">
    <property type="protein sequence ID" value="CBY12136.1"/>
    <property type="molecule type" value="Genomic_DNA"/>
</dbReference>
<keyword evidence="3" id="KW-1185">Reference proteome</keyword>
<dbReference type="Proteomes" id="UP000001307">
    <property type="component" value="Unassembled WGS sequence"/>
</dbReference>
<evidence type="ECO:0000256" key="1">
    <source>
        <dbReference type="SAM" id="MobiDB-lite"/>
    </source>
</evidence>
<evidence type="ECO:0000313" key="2">
    <source>
        <dbReference type="EMBL" id="CBY12136.1"/>
    </source>
</evidence>
<organism evidence="2">
    <name type="scientific">Oikopleura dioica</name>
    <name type="common">Tunicate</name>
    <dbReference type="NCBI Taxonomy" id="34765"/>
    <lineage>
        <taxon>Eukaryota</taxon>
        <taxon>Metazoa</taxon>
        <taxon>Chordata</taxon>
        <taxon>Tunicata</taxon>
        <taxon>Appendicularia</taxon>
        <taxon>Copelata</taxon>
        <taxon>Oikopleuridae</taxon>
        <taxon>Oikopleura</taxon>
    </lineage>
</organism>
<gene>
    <name evidence="2" type="ORF">GSOID_T00018006001</name>
</gene>
<proteinExistence type="predicted"/>
<accession>E4XQQ0</accession>
<evidence type="ECO:0000313" key="3">
    <source>
        <dbReference type="Proteomes" id="UP000001307"/>
    </source>
</evidence>
<dbReference type="AlphaFoldDB" id="E4XQQ0"/>
<protein>
    <submittedName>
        <fullName evidence="2">Uncharacterized protein</fullName>
    </submittedName>
</protein>
<feature type="region of interest" description="Disordered" evidence="1">
    <location>
        <begin position="118"/>
        <end position="149"/>
    </location>
</feature>
<sequence>MLVKNSGYTTCCSNINAVGLLSSQNSTPSSTPRSSTPTTEVSRKSSLPNRFGNLGNLSPQKPARKNKQIGTSSIPASVVSSIQRTFSNSPKMMRSLIQNATQEAVSSPNTQQKLAKIAGKIRSRQDVPPENAEMNRGRPRNRFLFKSAG</sequence>
<dbReference type="InParanoid" id="E4XQQ0"/>
<feature type="compositionally biased region" description="Low complexity" evidence="1">
    <location>
        <begin position="22"/>
        <end position="39"/>
    </location>
</feature>
<feature type="region of interest" description="Disordered" evidence="1">
    <location>
        <begin position="21"/>
        <end position="75"/>
    </location>
</feature>
<reference evidence="2" key="1">
    <citation type="journal article" date="2010" name="Science">
        <title>Plasticity of animal genome architecture unmasked by rapid evolution of a pelagic tunicate.</title>
        <authorList>
            <person name="Denoeud F."/>
            <person name="Henriet S."/>
            <person name="Mungpakdee S."/>
            <person name="Aury J.M."/>
            <person name="Da Silva C."/>
            <person name="Brinkmann H."/>
            <person name="Mikhaleva J."/>
            <person name="Olsen L.C."/>
            <person name="Jubin C."/>
            <person name="Canestro C."/>
            <person name="Bouquet J.M."/>
            <person name="Danks G."/>
            <person name="Poulain J."/>
            <person name="Campsteijn C."/>
            <person name="Adamski M."/>
            <person name="Cross I."/>
            <person name="Yadetie F."/>
            <person name="Muffato M."/>
            <person name="Louis A."/>
            <person name="Butcher S."/>
            <person name="Tsagkogeorga G."/>
            <person name="Konrad A."/>
            <person name="Singh S."/>
            <person name="Jensen M.F."/>
            <person name="Cong E.H."/>
            <person name="Eikeseth-Otteraa H."/>
            <person name="Noel B."/>
            <person name="Anthouard V."/>
            <person name="Porcel B.M."/>
            <person name="Kachouri-Lafond R."/>
            <person name="Nishino A."/>
            <person name="Ugolini M."/>
            <person name="Chourrout P."/>
            <person name="Nishida H."/>
            <person name="Aasland R."/>
            <person name="Huzurbazar S."/>
            <person name="Westhof E."/>
            <person name="Delsuc F."/>
            <person name="Lehrach H."/>
            <person name="Reinhardt R."/>
            <person name="Weissenbach J."/>
            <person name="Roy S.W."/>
            <person name="Artiguenave F."/>
            <person name="Postlethwait J.H."/>
            <person name="Manak J.R."/>
            <person name="Thompson E.M."/>
            <person name="Jaillon O."/>
            <person name="Du Pasquier L."/>
            <person name="Boudinot P."/>
            <person name="Liberles D.A."/>
            <person name="Volff J.N."/>
            <person name="Philippe H."/>
            <person name="Lenhard B."/>
            <person name="Roest Crollius H."/>
            <person name="Wincker P."/>
            <person name="Chourrout D."/>
        </authorList>
    </citation>
    <scope>NUCLEOTIDE SEQUENCE [LARGE SCALE GENOMIC DNA]</scope>
</reference>
<name>E4XQQ0_OIKDI</name>